<gene>
    <name evidence="1" type="ORF">K469DRAFT_689573</name>
</gene>
<evidence type="ECO:0000313" key="2">
    <source>
        <dbReference type="Proteomes" id="UP000800200"/>
    </source>
</evidence>
<dbReference type="Proteomes" id="UP000800200">
    <property type="component" value="Unassembled WGS sequence"/>
</dbReference>
<proteinExistence type="predicted"/>
<dbReference type="AlphaFoldDB" id="A0A6A6DZI4"/>
<sequence>MSSSTTFSGPWSKTMADFRKSIQTMPSKYKPSFDIIASDSGNITCQSKYLHVWETDSDIDNLIQLTQVICKVRSLATYVPQVGGKGRHVQAGTVIITEEHPDRDNFQRVCELLKHLTHGIGKDQLHGKAKVFGNIAVVRGVDNGRISSADGKYPGQAQEKALEAVSRINKAISRICKASRKDKIVWHHGPVVHFLNFFIQNTTSQLRSSFVAITIYSALDFTTNSIKPTDFAKKNRLQDLERLSAYLTRLNIFAVFISTSSQLLTSTHLNTYVYYWGYYINALLPTSLSRTHFHMAMDHLLTFCYRLHGASTHKYEASIVSLVQTHLSARTGRSYSKHAVSPSSYTKLLCRSAGKNEEIDTAMQLADAPFKPFNPGIQAFSRLYVGPGSNGTEFHITAPVELNFKSMEIRPCSPSPFRVWLALEGQDEAKVRVRTQELMAEVLSEVLRSGEGGMTREMPVVGREAKEAWKDMEKACLWALDGCMGSLPGGLEEKVKSVREMMEKGVWGYCLQG</sequence>
<accession>A0A6A6DZI4</accession>
<dbReference type="EMBL" id="ML994640">
    <property type="protein sequence ID" value="KAF2183812.1"/>
    <property type="molecule type" value="Genomic_DNA"/>
</dbReference>
<organism evidence="1 2">
    <name type="scientific">Zopfia rhizophila CBS 207.26</name>
    <dbReference type="NCBI Taxonomy" id="1314779"/>
    <lineage>
        <taxon>Eukaryota</taxon>
        <taxon>Fungi</taxon>
        <taxon>Dikarya</taxon>
        <taxon>Ascomycota</taxon>
        <taxon>Pezizomycotina</taxon>
        <taxon>Dothideomycetes</taxon>
        <taxon>Dothideomycetes incertae sedis</taxon>
        <taxon>Zopfiaceae</taxon>
        <taxon>Zopfia</taxon>
    </lineage>
</organism>
<dbReference type="OrthoDB" id="3796651at2759"/>
<protein>
    <submittedName>
        <fullName evidence="1">Uncharacterized protein</fullName>
    </submittedName>
</protein>
<keyword evidence="2" id="KW-1185">Reference proteome</keyword>
<reference evidence="1" key="1">
    <citation type="journal article" date="2020" name="Stud. Mycol.">
        <title>101 Dothideomycetes genomes: a test case for predicting lifestyles and emergence of pathogens.</title>
        <authorList>
            <person name="Haridas S."/>
            <person name="Albert R."/>
            <person name="Binder M."/>
            <person name="Bloem J."/>
            <person name="Labutti K."/>
            <person name="Salamov A."/>
            <person name="Andreopoulos B."/>
            <person name="Baker S."/>
            <person name="Barry K."/>
            <person name="Bills G."/>
            <person name="Bluhm B."/>
            <person name="Cannon C."/>
            <person name="Castanera R."/>
            <person name="Culley D."/>
            <person name="Daum C."/>
            <person name="Ezra D."/>
            <person name="Gonzalez J."/>
            <person name="Henrissat B."/>
            <person name="Kuo A."/>
            <person name="Liang C."/>
            <person name="Lipzen A."/>
            <person name="Lutzoni F."/>
            <person name="Magnuson J."/>
            <person name="Mondo S."/>
            <person name="Nolan M."/>
            <person name="Ohm R."/>
            <person name="Pangilinan J."/>
            <person name="Park H.-J."/>
            <person name="Ramirez L."/>
            <person name="Alfaro M."/>
            <person name="Sun H."/>
            <person name="Tritt A."/>
            <person name="Yoshinaga Y."/>
            <person name="Zwiers L.-H."/>
            <person name="Turgeon B."/>
            <person name="Goodwin S."/>
            <person name="Spatafora J."/>
            <person name="Crous P."/>
            <person name="Grigoriev I."/>
        </authorList>
    </citation>
    <scope>NUCLEOTIDE SEQUENCE</scope>
    <source>
        <strain evidence="1">CBS 207.26</strain>
    </source>
</reference>
<evidence type="ECO:0000313" key="1">
    <source>
        <dbReference type="EMBL" id="KAF2183812.1"/>
    </source>
</evidence>
<name>A0A6A6DZI4_9PEZI</name>